<accession>Q2JGZ4</accession>
<dbReference type="KEGG" id="fra:Francci3_0054"/>
<protein>
    <submittedName>
        <fullName evidence="3">Uncharacterized protein</fullName>
    </submittedName>
</protein>
<keyword evidence="2" id="KW-0812">Transmembrane</keyword>
<dbReference type="AlphaFoldDB" id="Q2JGZ4"/>
<dbReference type="OrthoDB" id="3214656at2"/>
<keyword evidence="2" id="KW-1133">Transmembrane helix</keyword>
<feature type="transmembrane region" description="Helical" evidence="2">
    <location>
        <begin position="29"/>
        <end position="49"/>
    </location>
</feature>
<evidence type="ECO:0000256" key="1">
    <source>
        <dbReference type="SAM" id="MobiDB-lite"/>
    </source>
</evidence>
<evidence type="ECO:0000313" key="3">
    <source>
        <dbReference type="EMBL" id="ABD09448.1"/>
    </source>
</evidence>
<evidence type="ECO:0000313" key="4">
    <source>
        <dbReference type="Proteomes" id="UP000001937"/>
    </source>
</evidence>
<organism evidence="3 4">
    <name type="scientific">Frankia casuarinae (strain DSM 45818 / CECT 9043 / HFP020203 / CcI3)</name>
    <dbReference type="NCBI Taxonomy" id="106370"/>
    <lineage>
        <taxon>Bacteria</taxon>
        <taxon>Bacillati</taxon>
        <taxon>Actinomycetota</taxon>
        <taxon>Actinomycetes</taxon>
        <taxon>Frankiales</taxon>
        <taxon>Frankiaceae</taxon>
        <taxon>Frankia</taxon>
    </lineage>
</organism>
<keyword evidence="2" id="KW-0472">Membrane</keyword>
<reference evidence="3 4" key="1">
    <citation type="journal article" date="2007" name="Genome Res.">
        <title>Genome characteristics of facultatively symbiotic Frankia sp. strains reflect host range and host plant biogeography.</title>
        <authorList>
            <person name="Normand P."/>
            <person name="Lapierre P."/>
            <person name="Tisa L.S."/>
            <person name="Gogarten J.P."/>
            <person name="Alloisio N."/>
            <person name="Bagnarol E."/>
            <person name="Bassi C.A."/>
            <person name="Berry A.M."/>
            <person name="Bickhart D.M."/>
            <person name="Choisne N."/>
            <person name="Couloux A."/>
            <person name="Cournoyer B."/>
            <person name="Cruveiller S."/>
            <person name="Daubin V."/>
            <person name="Demange N."/>
            <person name="Francino M.P."/>
            <person name="Goltsman E."/>
            <person name="Huang Y."/>
            <person name="Kopp O.R."/>
            <person name="Labarre L."/>
            <person name="Lapidus A."/>
            <person name="Lavire C."/>
            <person name="Marechal J."/>
            <person name="Martinez M."/>
            <person name="Mastronunzio J.E."/>
            <person name="Mullin B.C."/>
            <person name="Niemann J."/>
            <person name="Pujic P."/>
            <person name="Rawnsley T."/>
            <person name="Rouy Z."/>
            <person name="Schenowitz C."/>
            <person name="Sellstedt A."/>
            <person name="Tavares F."/>
            <person name="Tomkins J.P."/>
            <person name="Vallenet D."/>
            <person name="Valverde C."/>
            <person name="Wall L.G."/>
            <person name="Wang Y."/>
            <person name="Medigue C."/>
            <person name="Benson D.R."/>
        </authorList>
    </citation>
    <scope>NUCLEOTIDE SEQUENCE [LARGE SCALE GENOMIC DNA]</scope>
    <source>
        <strain evidence="4">DSM 45818 / CECT 9043 / CcI3</strain>
    </source>
</reference>
<dbReference type="EMBL" id="CP000249">
    <property type="protein sequence ID" value="ABD09448.1"/>
    <property type="molecule type" value="Genomic_DNA"/>
</dbReference>
<evidence type="ECO:0000256" key="2">
    <source>
        <dbReference type="SAM" id="Phobius"/>
    </source>
</evidence>
<gene>
    <name evidence="3" type="ordered locus">Francci3_0054</name>
</gene>
<keyword evidence="4" id="KW-1185">Reference proteome</keyword>
<dbReference type="Proteomes" id="UP000001937">
    <property type="component" value="Chromosome"/>
</dbReference>
<name>Q2JGZ4_FRACC</name>
<feature type="compositionally biased region" description="Basic and acidic residues" evidence="1">
    <location>
        <begin position="121"/>
        <end position="132"/>
    </location>
</feature>
<dbReference type="STRING" id="106370.Francci3_0054"/>
<accession>A0A1X1PUG7</accession>
<dbReference type="HOGENOM" id="CLU_159246_0_0_11"/>
<feature type="region of interest" description="Disordered" evidence="1">
    <location>
        <begin position="87"/>
        <end position="132"/>
    </location>
</feature>
<proteinExistence type="predicted"/>
<feature type="compositionally biased region" description="Basic and acidic residues" evidence="1">
    <location>
        <begin position="87"/>
        <end position="109"/>
    </location>
</feature>
<sequence length="132" mass="14274">MGIPLSLLLLALGAILAFAVRSEPSGLDITAVGIILMCVSAIGLGLTLYRDQWRRKIVEESVENGVPAPRPLDDGIIVDPSAPFEAPHRRELGLTPEEDRRLNPSRHPEATYGDGQPAIHVHVEGDHPLSPH</sequence>